<sequence length="236" mass="27039">MVYITGDIHGDPRDLLRFSEAHSLTADDTIIILGDTGFNFYLHGRDRKAKKLAARIPATLLCIHGNHEARPQSLPELYHEEQRFGGAVMTEDAFPNILFAVDGEIYDIEGFSTIAIGGAYSIDAQWRRENGIPWFPDEQPSAQTKQRAERVLSERSWKVDVVLSHTCPAKYTPTETYFPGIDQSKVDKSTENWLDTIEDRLTYQRWYCGHWHINKHIDRIDFLFGDVEEFAAGLKH</sequence>
<organism evidence="2 3">
    <name type="scientific">Adlercreutzia hattorii</name>
    <dbReference type="NCBI Taxonomy" id="2707299"/>
    <lineage>
        <taxon>Bacteria</taxon>
        <taxon>Bacillati</taxon>
        <taxon>Actinomycetota</taxon>
        <taxon>Coriobacteriia</taxon>
        <taxon>Eggerthellales</taxon>
        <taxon>Eggerthellaceae</taxon>
        <taxon>Adlercreutzia</taxon>
    </lineage>
</organism>
<reference evidence="3" key="2">
    <citation type="submission" date="2020-03" db="EMBL/GenBank/DDBJ databases">
        <title>Complete Genome Sequence of Adlercreutzia sp. strain 8CFCBH1 Producing Equol, Isolated from Healthy Japanese Feces.</title>
        <authorList>
            <person name="Ogata Y."/>
            <person name="Sakamoto M."/>
            <person name="Ohkuma M."/>
            <person name="Hattori M."/>
            <person name="Suda W."/>
        </authorList>
    </citation>
    <scope>NUCLEOTIDE SEQUENCE [LARGE SCALE GENOMIC DNA]</scope>
    <source>
        <strain evidence="3">8CFCBH1</strain>
    </source>
</reference>
<gene>
    <name evidence="2" type="ORF">ADCFC_22340</name>
</gene>
<dbReference type="AlphaFoldDB" id="A0A6F8SPQ1"/>
<dbReference type="RefSeq" id="WP_173114791.1">
    <property type="nucleotide sequence ID" value="NZ_AP022829.1"/>
</dbReference>
<reference evidence="3" key="1">
    <citation type="journal article" date="2020" name="Microbiol. Resour. Announc.">
        <title>Complete Genome Sequence of Adlercreutzia sp. Strain 8CFCBH1, a Potent Producer of Equol, Isolated from Healthy Japanese Feces.</title>
        <authorList>
            <person name="Ogata Y."/>
            <person name="Sakamoto M."/>
            <person name="Ohkuma M."/>
            <person name="Hattori M."/>
            <person name="Suda W."/>
        </authorList>
    </citation>
    <scope>NUCLEOTIDE SEQUENCE [LARGE SCALE GENOMIC DNA]</scope>
    <source>
        <strain evidence="3">8CFCBH1</strain>
    </source>
</reference>
<dbReference type="EMBL" id="AP022829">
    <property type="protein sequence ID" value="BCA89737.1"/>
    <property type="molecule type" value="Genomic_DNA"/>
</dbReference>
<dbReference type="Gene3D" id="3.60.21.10">
    <property type="match status" value="1"/>
</dbReference>
<evidence type="ECO:0000259" key="1">
    <source>
        <dbReference type="Pfam" id="PF00149"/>
    </source>
</evidence>
<proteinExistence type="predicted"/>
<feature type="domain" description="Calcineurin-like phosphoesterase" evidence="1">
    <location>
        <begin position="2"/>
        <end position="213"/>
    </location>
</feature>
<dbReference type="GO" id="GO:0016787">
    <property type="term" value="F:hydrolase activity"/>
    <property type="evidence" value="ECO:0007669"/>
    <property type="project" value="InterPro"/>
</dbReference>
<dbReference type="InterPro" id="IPR029052">
    <property type="entry name" value="Metallo-depent_PP-like"/>
</dbReference>
<name>A0A6F8SPQ1_9ACTN</name>
<dbReference type="Pfam" id="PF00149">
    <property type="entry name" value="Metallophos"/>
    <property type="match status" value="1"/>
</dbReference>
<dbReference type="InterPro" id="IPR004843">
    <property type="entry name" value="Calcineurin-like_PHP"/>
</dbReference>
<evidence type="ECO:0000313" key="2">
    <source>
        <dbReference type="EMBL" id="BCA89737.1"/>
    </source>
</evidence>
<keyword evidence="3" id="KW-1185">Reference proteome</keyword>
<protein>
    <recommendedName>
        <fullName evidence="1">Calcineurin-like phosphoesterase domain-containing protein</fullName>
    </recommendedName>
</protein>
<dbReference type="Proteomes" id="UP000501727">
    <property type="component" value="Chromosome"/>
</dbReference>
<accession>A0A6F8SPQ1</accession>
<evidence type="ECO:0000313" key="3">
    <source>
        <dbReference type="Proteomes" id="UP000501727"/>
    </source>
</evidence>
<dbReference type="KEGG" id="ahat:ADCFC_23560"/>
<dbReference type="SUPFAM" id="SSF56300">
    <property type="entry name" value="Metallo-dependent phosphatases"/>
    <property type="match status" value="1"/>
</dbReference>